<protein>
    <submittedName>
        <fullName evidence="1">Uncharacterized protein</fullName>
    </submittedName>
</protein>
<dbReference type="AlphaFoldDB" id="A0A076F636"/>
<gene>
    <name evidence="1" type="ORF">EP51_44705</name>
</gene>
<organism evidence="1 2">
    <name type="scientific">Rhodococcus opacus</name>
    <name type="common">Nocardia opaca</name>
    <dbReference type="NCBI Taxonomy" id="37919"/>
    <lineage>
        <taxon>Bacteria</taxon>
        <taxon>Bacillati</taxon>
        <taxon>Actinomycetota</taxon>
        <taxon>Actinomycetes</taxon>
        <taxon>Mycobacteriales</taxon>
        <taxon>Nocardiaceae</taxon>
        <taxon>Rhodococcus</taxon>
    </lineage>
</organism>
<proteinExistence type="predicted"/>
<keyword evidence="1" id="KW-0614">Plasmid</keyword>
<accession>A0A076F636</accession>
<dbReference type="Proteomes" id="UP000028488">
    <property type="component" value="Plasmid pPDG3"/>
</dbReference>
<name>A0A076F636_RHOOP</name>
<dbReference type="RefSeq" id="WP_128643809.1">
    <property type="nucleotide sequence ID" value="NZ_CP008950.1"/>
</dbReference>
<evidence type="ECO:0000313" key="1">
    <source>
        <dbReference type="EMBL" id="AII11154.1"/>
    </source>
</evidence>
<sequence length="108" mass="12709">MAVLRAEYEAVRFPLQLIEDVGMSRLDERAPLRLAYENVLVTVDRAAAHLLDDEAASARACALRQRTAAVRVTIALRRRRTQQRREAEGAARMERWRRHRERFRRRRG</sequence>
<geneLocation type="plasmid" evidence="1 2">
    <name>pPDG3</name>
</geneLocation>
<dbReference type="EMBL" id="CP008950">
    <property type="protein sequence ID" value="AII11154.1"/>
    <property type="molecule type" value="Genomic_DNA"/>
</dbReference>
<evidence type="ECO:0000313" key="2">
    <source>
        <dbReference type="Proteomes" id="UP000028488"/>
    </source>
</evidence>
<reference evidence="1 2" key="1">
    <citation type="submission" date="2014-07" db="EMBL/GenBank/DDBJ databases">
        <title>Genome Sequence of Rhodococcus opacus Strain R7, a Biodegrader of Mono- and Polycyclic Aromatic Hydrocarbons.</title>
        <authorList>
            <person name="Di Gennaro P."/>
            <person name="Zampolli J."/>
            <person name="Presti I."/>
            <person name="Cappelletti M."/>
            <person name="D'Ursi P."/>
            <person name="Orro A."/>
            <person name="Mezzelani A."/>
            <person name="Milanesi L."/>
        </authorList>
    </citation>
    <scope>NUCLEOTIDE SEQUENCE [LARGE SCALE GENOMIC DNA]</scope>
    <source>
        <strain evidence="1 2">R7</strain>
        <plasmid evidence="1">pPDG3</plasmid>
    </source>
</reference>